<evidence type="ECO:0000313" key="1">
    <source>
        <dbReference type="EMBL" id="PYC74093.1"/>
    </source>
</evidence>
<dbReference type="OrthoDB" id="571298at2"/>
<dbReference type="RefSeq" id="WP_110562649.1">
    <property type="nucleotide sequence ID" value="NZ_PYBV01000007.1"/>
</dbReference>
<dbReference type="EMBL" id="PYBV01000007">
    <property type="protein sequence ID" value="PYC74093.1"/>
    <property type="molecule type" value="Genomic_DNA"/>
</dbReference>
<keyword evidence="2" id="KW-1185">Reference proteome</keyword>
<sequence length="290" mass="32542">MSRLDIITPSFAPDFDRCADLHRSVLAHSPDAIRHHIIVPRADLALFGQMSGPRAVIHDESDFLPRSFRSLPGGKLSVNLRRPFPPLRGWILQQIIKLSAAARSDADVVVLVDSDIQFVRPFSADTFRRDGVVRFYRKPDEVDERLPRHVIWHQVARSLLGVPAAAPPYSDYVSSLLAWDPAVVRRLLARVESVTGRRWADAIGAKLHFSEWTLYGVYVDEVAGAETNVDSFSVADTLCHAYWEETPLDERAMQEFLGAIQDRDIAVMISAKSRTPTPLRRRALADLSLA</sequence>
<proteinExistence type="predicted"/>
<comment type="caution">
    <text evidence="1">The sequence shown here is derived from an EMBL/GenBank/DDBJ whole genome shotgun (WGS) entry which is preliminary data.</text>
</comment>
<evidence type="ECO:0000313" key="2">
    <source>
        <dbReference type="Proteomes" id="UP000248333"/>
    </source>
</evidence>
<dbReference type="InterPro" id="IPR045499">
    <property type="entry name" value="DUF6492"/>
</dbReference>
<protein>
    <submittedName>
        <fullName evidence="1">Uncharacterized protein</fullName>
    </submittedName>
</protein>
<dbReference type="Proteomes" id="UP000248333">
    <property type="component" value="Unassembled WGS sequence"/>
</dbReference>
<dbReference type="AlphaFoldDB" id="A0A318NSC4"/>
<name>A0A318NSC4_9ACTN</name>
<accession>A0A318NSC4</accession>
<organism evidence="1 2">
    <name type="scientific">Micromonospora arborensis</name>
    <dbReference type="NCBI Taxonomy" id="2116518"/>
    <lineage>
        <taxon>Bacteria</taxon>
        <taxon>Bacillati</taxon>
        <taxon>Actinomycetota</taxon>
        <taxon>Actinomycetes</taxon>
        <taxon>Micromonosporales</taxon>
        <taxon>Micromonosporaceae</taxon>
        <taxon>Micromonospora</taxon>
    </lineage>
</organism>
<reference evidence="1 2" key="1">
    <citation type="submission" date="2018-03" db="EMBL/GenBank/DDBJ databases">
        <title>Bioinformatic expansion and discovery of thiopeptide antibiotics.</title>
        <authorList>
            <person name="Schwalen C.J."/>
            <person name="Hudson G.A."/>
            <person name="Mitchell D.A."/>
        </authorList>
    </citation>
    <scope>NUCLEOTIDE SEQUENCE [LARGE SCALE GENOMIC DNA]</scope>
    <source>
        <strain evidence="1 2">NRRL 8041</strain>
    </source>
</reference>
<dbReference type="Pfam" id="PF20102">
    <property type="entry name" value="DUF6492"/>
    <property type="match status" value="1"/>
</dbReference>
<gene>
    <name evidence="1" type="ORF">C7C45_06005</name>
</gene>